<keyword evidence="1" id="KW-1133">Transmembrane helix</keyword>
<sequence length="429" mass="48393">MTELYQNLFIIVCISLLGWGVIRVERIYQYPFFMGSMFVSFFLPQAFALISNPGAASLASVERVLLFSTMCAAACFIGYEMKPNRNWLSNLNIAIDERKLFIGGIALMAQGYFFNFLLSRTAVQTAANGNWTGPATIYLFLGQVINIAFAIFLLQLLKRPNVLNLTCAAISSWPLLQSVLGGRRQPTMTLIIIIGLSLWMGRRLIPPRWSVITALIFMTILIPLFGEVRSGFWNLVFSGNWQAVSAIAQKAFNQLLKGELLEIRNAALLMDVVERTGLYGFGSGYWDSIIFQYVPGQIVGFELKKSLQVNLFDKYVEYLSSFYGYTIPNGYTITGVGDSFIEFSYFGCFTFGLIAYLFKHLWISSVYQKSTFSRILYMGLVSPAMVGLTHGIGRFLQEAIFQAIFIGLVALYARKKNHFSYIQSQNFDR</sequence>
<evidence type="ECO:0008006" key="4">
    <source>
        <dbReference type="Google" id="ProtNLM"/>
    </source>
</evidence>
<feature type="transmembrane region" description="Helical" evidence="1">
    <location>
        <begin position="399"/>
        <end position="414"/>
    </location>
</feature>
<keyword evidence="1" id="KW-0472">Membrane</keyword>
<feature type="transmembrane region" description="Helical" evidence="1">
    <location>
        <begin position="343"/>
        <end position="363"/>
    </location>
</feature>
<dbReference type="AlphaFoldDB" id="A0A139WZE3"/>
<evidence type="ECO:0000313" key="3">
    <source>
        <dbReference type="Proteomes" id="UP000076925"/>
    </source>
</evidence>
<dbReference type="STRING" id="128403.WA1_04280"/>
<dbReference type="RefSeq" id="WP_017743293.1">
    <property type="nucleotide sequence ID" value="NZ_KQ976354.1"/>
</dbReference>
<feature type="transmembrane region" description="Helical" evidence="1">
    <location>
        <begin position="375"/>
        <end position="393"/>
    </location>
</feature>
<protein>
    <recommendedName>
        <fullName evidence="4">Oligosaccharide repeat unit polymerase</fullName>
    </recommendedName>
</protein>
<organism evidence="2 3">
    <name type="scientific">Scytonema hofmannii PCC 7110</name>
    <dbReference type="NCBI Taxonomy" id="128403"/>
    <lineage>
        <taxon>Bacteria</taxon>
        <taxon>Bacillati</taxon>
        <taxon>Cyanobacteriota</taxon>
        <taxon>Cyanophyceae</taxon>
        <taxon>Nostocales</taxon>
        <taxon>Scytonemataceae</taxon>
        <taxon>Scytonema</taxon>
    </lineage>
</organism>
<gene>
    <name evidence="2" type="ORF">WA1_04280</name>
</gene>
<keyword evidence="3" id="KW-1185">Reference proteome</keyword>
<dbReference type="Proteomes" id="UP000076925">
    <property type="component" value="Unassembled WGS sequence"/>
</dbReference>
<feature type="transmembrane region" description="Helical" evidence="1">
    <location>
        <begin position="6"/>
        <end position="24"/>
    </location>
</feature>
<dbReference type="EMBL" id="ANNX02000045">
    <property type="protein sequence ID" value="KYC37742.1"/>
    <property type="molecule type" value="Genomic_DNA"/>
</dbReference>
<feature type="transmembrane region" description="Helical" evidence="1">
    <location>
        <begin position="135"/>
        <end position="154"/>
    </location>
</feature>
<feature type="transmembrane region" description="Helical" evidence="1">
    <location>
        <begin position="31"/>
        <end position="50"/>
    </location>
</feature>
<feature type="transmembrane region" description="Helical" evidence="1">
    <location>
        <begin position="209"/>
        <end position="226"/>
    </location>
</feature>
<keyword evidence="1" id="KW-0812">Transmembrane</keyword>
<evidence type="ECO:0000313" key="2">
    <source>
        <dbReference type="EMBL" id="KYC37742.1"/>
    </source>
</evidence>
<feature type="transmembrane region" description="Helical" evidence="1">
    <location>
        <begin position="100"/>
        <end position="123"/>
    </location>
</feature>
<evidence type="ECO:0000256" key="1">
    <source>
        <dbReference type="SAM" id="Phobius"/>
    </source>
</evidence>
<feature type="transmembrane region" description="Helical" evidence="1">
    <location>
        <begin position="56"/>
        <end position="79"/>
    </location>
</feature>
<accession>A0A139WZE3</accession>
<reference evidence="2 3" key="1">
    <citation type="journal article" date="2013" name="Genome Biol. Evol.">
        <title>Genomes of Stigonematalean cyanobacteria (subsection V) and the evolution of oxygenic photosynthesis from prokaryotes to plastids.</title>
        <authorList>
            <person name="Dagan T."/>
            <person name="Roettger M."/>
            <person name="Stucken K."/>
            <person name="Landan G."/>
            <person name="Koch R."/>
            <person name="Major P."/>
            <person name="Gould S.B."/>
            <person name="Goremykin V.V."/>
            <person name="Rippka R."/>
            <person name="Tandeau de Marsac N."/>
            <person name="Gugger M."/>
            <person name="Lockhart P.J."/>
            <person name="Allen J.F."/>
            <person name="Brune I."/>
            <person name="Maus I."/>
            <person name="Puhler A."/>
            <person name="Martin W.F."/>
        </authorList>
    </citation>
    <scope>NUCLEOTIDE SEQUENCE [LARGE SCALE GENOMIC DNA]</scope>
    <source>
        <strain evidence="2 3">PCC 7110</strain>
    </source>
</reference>
<proteinExistence type="predicted"/>
<name>A0A139WZE3_9CYAN</name>
<dbReference type="OrthoDB" id="9798095at2"/>
<comment type="caution">
    <text evidence="2">The sequence shown here is derived from an EMBL/GenBank/DDBJ whole genome shotgun (WGS) entry which is preliminary data.</text>
</comment>